<feature type="domain" description="ABC-2 type transporter transmembrane" evidence="6">
    <location>
        <begin position="455"/>
        <end position="652"/>
    </location>
</feature>
<dbReference type="Gene3D" id="1.10.287.950">
    <property type="entry name" value="Methyl-accepting chemotaxis protein"/>
    <property type="match status" value="1"/>
</dbReference>
<dbReference type="Gene3D" id="3.40.1710.10">
    <property type="entry name" value="abc type-2 transporter like domain"/>
    <property type="match status" value="1"/>
</dbReference>
<evidence type="ECO:0000256" key="2">
    <source>
        <dbReference type="ARBA" id="ARBA00022692"/>
    </source>
</evidence>
<evidence type="ECO:0000256" key="1">
    <source>
        <dbReference type="ARBA" id="ARBA00004141"/>
    </source>
</evidence>
<keyword evidence="3 5" id="KW-1133">Transmembrane helix</keyword>
<dbReference type="InterPro" id="IPR051328">
    <property type="entry name" value="T7SS_ABC-Transporter"/>
</dbReference>
<evidence type="ECO:0000256" key="4">
    <source>
        <dbReference type="ARBA" id="ARBA00023136"/>
    </source>
</evidence>
<evidence type="ECO:0000256" key="3">
    <source>
        <dbReference type="ARBA" id="ARBA00022989"/>
    </source>
</evidence>
<name>A0A1X7K9Z7_9BACL</name>
<dbReference type="SUPFAM" id="SSF58104">
    <property type="entry name" value="Methyl-accepting chemotaxis protein (MCP) signaling domain"/>
    <property type="match status" value="1"/>
</dbReference>
<accession>A0A1X7K9Z7</accession>
<reference evidence="7 8" key="1">
    <citation type="submission" date="2017-04" db="EMBL/GenBank/DDBJ databases">
        <authorList>
            <person name="Afonso C.L."/>
            <person name="Miller P.J."/>
            <person name="Scott M.A."/>
            <person name="Spackman E."/>
            <person name="Goraichik I."/>
            <person name="Dimitrov K.M."/>
            <person name="Suarez D.L."/>
            <person name="Swayne D.E."/>
        </authorList>
    </citation>
    <scope>NUCLEOTIDE SEQUENCE [LARGE SCALE GENOMIC DNA]</scope>
    <source>
        <strain evidence="7 8">11</strain>
    </source>
</reference>
<comment type="subcellular location">
    <subcellularLocation>
        <location evidence="1">Membrane</location>
        <topology evidence="1">Multi-pass membrane protein</topology>
    </subcellularLocation>
</comment>
<feature type="transmembrane region" description="Helical" evidence="5">
    <location>
        <begin position="479"/>
        <end position="499"/>
    </location>
</feature>
<dbReference type="InterPro" id="IPR023908">
    <property type="entry name" value="xxxLxxG_rpt"/>
</dbReference>
<evidence type="ECO:0000313" key="8">
    <source>
        <dbReference type="Proteomes" id="UP000193834"/>
    </source>
</evidence>
<keyword evidence="4 5" id="KW-0472">Membrane</keyword>
<dbReference type="GO" id="GO:0016020">
    <property type="term" value="C:membrane"/>
    <property type="evidence" value="ECO:0007669"/>
    <property type="project" value="UniProtKB-SubCell"/>
</dbReference>
<evidence type="ECO:0000259" key="6">
    <source>
        <dbReference type="Pfam" id="PF12698"/>
    </source>
</evidence>
<dbReference type="AlphaFoldDB" id="A0A1X7K9Z7"/>
<dbReference type="NCBIfam" id="TIGR03061">
    <property type="entry name" value="pip_yhgE_Nterm"/>
    <property type="match status" value="1"/>
</dbReference>
<dbReference type="NCBIfam" id="TIGR03062">
    <property type="entry name" value="pip_yhgE_Cterm"/>
    <property type="match status" value="1"/>
</dbReference>
<dbReference type="NCBIfam" id="TIGR03057">
    <property type="entry name" value="xxxLxxG_by_4"/>
    <property type="match status" value="6"/>
</dbReference>
<dbReference type="PANTHER" id="PTHR43077">
    <property type="entry name" value="TRANSPORT PERMEASE YVFS-RELATED"/>
    <property type="match status" value="1"/>
</dbReference>
<dbReference type="Proteomes" id="UP000193834">
    <property type="component" value="Unassembled WGS sequence"/>
</dbReference>
<dbReference type="PANTHER" id="PTHR43077:SF5">
    <property type="entry name" value="PHAGE INFECTION PROTEIN"/>
    <property type="match status" value="1"/>
</dbReference>
<evidence type="ECO:0000256" key="5">
    <source>
        <dbReference type="SAM" id="Phobius"/>
    </source>
</evidence>
<protein>
    <submittedName>
        <fullName evidence="7">Putative membrane protein</fullName>
    </submittedName>
</protein>
<feature type="transmembrane region" description="Helical" evidence="5">
    <location>
        <begin position="520"/>
        <end position="538"/>
    </location>
</feature>
<dbReference type="InterPro" id="IPR013525">
    <property type="entry name" value="ABC2_TM"/>
</dbReference>
<dbReference type="STRING" id="1852522.SAMN06295960_2243"/>
<dbReference type="GO" id="GO:0140359">
    <property type="term" value="F:ABC-type transporter activity"/>
    <property type="evidence" value="ECO:0007669"/>
    <property type="project" value="InterPro"/>
</dbReference>
<feature type="domain" description="ABC-2 type transporter transmembrane" evidence="6">
    <location>
        <begin position="26"/>
        <end position="162"/>
    </location>
</feature>
<dbReference type="InterPro" id="IPR017501">
    <property type="entry name" value="Phage_infect_YhgE_C"/>
</dbReference>
<gene>
    <name evidence="7" type="ORF">SAMN06295960_2243</name>
</gene>
<sequence length="676" mass="71682">MKMKGTKLFAMEWGKIIRSPKVLISVIAVMLVPLMYSGLFLGTFWDPYERLTDLPVAIVNQDKGAEFEGKSLTAGKELVDELQERKDFDFSFVSEAEAMDGLENDKYYMMITIPENFSEQATTLLDDKPAPAQLIFKTNEGHNFLAAQIGGTAIEKVNSEISKKVTEAYTEIMFEQVEKISDGLKEAGDGATKLYDGTTELADGASKLKENMAKLADGAVQLKDGTAPLQAGVSKLTDGVSGLQAGAKSLSSGMDQLAQAEKQLEQGATASKAGANQLKQGLQQSSDASAELAQGAAALANGLNQLVQANPAMAEDPGVKQLLGASQAVMQGTKKLSEGQQQLVQGASQLTQGQEQLAAGMKQFGEKLNEAKAGSHQLADGSTQLLNGVKGLQGGVGQALGALDQLASGATQLDEGTGTLQDGIGKLQDGSNELASKLNEAADKSSEVKGNDDRISMFAGPVEVVESSINQVPNYGTGFAPYFLSLGLFVGALILTIVLPLVQSPDPTANGWSRFFSKTLLFVSVGVVQALLADWIMIQGLGLEVKDMGAFVGFSVLTSVTFMMIIQSLVTVFENPGRFMAIVLLIMQLVTCGGTFPMELTPKAMQAIGPWLPMTYTVNGFKAVISSGDISRMWSEVGMMAIYMVAFGALTLGFFIVRSRKDKANTAAPGEVLSSM</sequence>
<evidence type="ECO:0000313" key="7">
    <source>
        <dbReference type="EMBL" id="SMG37658.1"/>
    </source>
</evidence>
<feature type="transmembrane region" description="Helical" evidence="5">
    <location>
        <begin position="579"/>
        <end position="596"/>
    </location>
</feature>
<dbReference type="Pfam" id="PF12698">
    <property type="entry name" value="ABC2_membrane_3"/>
    <property type="match status" value="2"/>
</dbReference>
<organism evidence="7 8">
    <name type="scientific">Paenibacillus aquistagni</name>
    <dbReference type="NCBI Taxonomy" id="1852522"/>
    <lineage>
        <taxon>Bacteria</taxon>
        <taxon>Bacillati</taxon>
        <taxon>Bacillota</taxon>
        <taxon>Bacilli</taxon>
        <taxon>Bacillales</taxon>
        <taxon>Paenibacillaceae</taxon>
        <taxon>Paenibacillus</taxon>
    </lineage>
</organism>
<feature type="transmembrane region" description="Helical" evidence="5">
    <location>
        <begin position="21"/>
        <end position="45"/>
    </location>
</feature>
<proteinExistence type="predicted"/>
<keyword evidence="2 5" id="KW-0812">Transmembrane</keyword>
<dbReference type="EMBL" id="FXAZ01000002">
    <property type="protein sequence ID" value="SMG37658.1"/>
    <property type="molecule type" value="Genomic_DNA"/>
</dbReference>
<keyword evidence="8" id="KW-1185">Reference proteome</keyword>
<feature type="transmembrane region" description="Helical" evidence="5">
    <location>
        <begin position="637"/>
        <end position="657"/>
    </location>
</feature>
<feature type="transmembrane region" description="Helical" evidence="5">
    <location>
        <begin position="550"/>
        <end position="572"/>
    </location>
</feature>
<dbReference type="InterPro" id="IPR017500">
    <property type="entry name" value="Phage_infect_YhgE_N"/>
</dbReference>